<dbReference type="InterPro" id="IPR005312">
    <property type="entry name" value="DUF1759"/>
</dbReference>
<dbReference type="AlphaFoldDB" id="A0A7I8W4C4"/>
<dbReference type="Proteomes" id="UP000549394">
    <property type="component" value="Unassembled WGS sequence"/>
</dbReference>
<sequence>MPNISLKSLLEQLAQMVSHLQTEVIKTKSYSRQRAEFECAVLKIGGECSRHCIFVSGNILRKSKDLVNVILENLNEIEKALEKYEPWRVKHVLNSSQCATMLLKVRQIMEGMDLLEEFEKEFNNNGNLVMIRDEKLGMTQSFKKTTENLDKAQTVIENKTNHSEKINTEVYNLAKRFLEKSINKSVLCHDAEAVKQVIKTFLSIMDSNFEEKADHKLMLERQSVIEITDTKLQLIDKKAQERENSLVYDLNTKINTFSERLDMVEILCKKKQYKPDQTLEHSRIELFKSPNYFGKSSDCLSIPPAFHQEEPSSSDFSDDTVVKFKVREEISLFEYESIITDPMNHFNGSVENYPTFMRRHKSLTSKFNLTEFQKLNLLVRTLNEDAKRYIRNCLKSLKGGYNQAVNMLNRLHLHENPDPDYMMEILEELPEYTERDVETGTAIVNAVSLIWLCFQRREDDSHMLKAFTGYITRQKLNDELRKFWMKDEFDRRKLTGKTVFSDFHSFLRINLKFEERETFCSLNQEQGATSNLKRQNSTPLFGSPPPKTIFPSPRSGCGINIRNSFGSKAI</sequence>
<dbReference type="Pfam" id="PF03564">
    <property type="entry name" value="DUF1759"/>
    <property type="match status" value="1"/>
</dbReference>
<organism evidence="1 2">
    <name type="scientific">Dimorphilus gyrociliatus</name>
    <dbReference type="NCBI Taxonomy" id="2664684"/>
    <lineage>
        <taxon>Eukaryota</taxon>
        <taxon>Metazoa</taxon>
        <taxon>Spiralia</taxon>
        <taxon>Lophotrochozoa</taxon>
        <taxon>Annelida</taxon>
        <taxon>Polychaeta</taxon>
        <taxon>Polychaeta incertae sedis</taxon>
        <taxon>Dinophilidae</taxon>
        <taxon>Dimorphilus</taxon>
    </lineage>
</organism>
<dbReference type="EMBL" id="CAJFCJ010000019">
    <property type="protein sequence ID" value="CAD5123386.1"/>
    <property type="molecule type" value="Genomic_DNA"/>
</dbReference>
<keyword evidence="2" id="KW-1185">Reference proteome</keyword>
<accession>A0A7I8W4C4</accession>
<reference evidence="1 2" key="1">
    <citation type="submission" date="2020-08" db="EMBL/GenBank/DDBJ databases">
        <authorList>
            <person name="Hejnol A."/>
        </authorList>
    </citation>
    <scope>NUCLEOTIDE SEQUENCE [LARGE SCALE GENOMIC DNA]</scope>
</reference>
<name>A0A7I8W4C4_9ANNE</name>
<protein>
    <submittedName>
        <fullName evidence="1">Uncharacterized protein</fullName>
    </submittedName>
</protein>
<comment type="caution">
    <text evidence="1">The sequence shown here is derived from an EMBL/GenBank/DDBJ whole genome shotgun (WGS) entry which is preliminary data.</text>
</comment>
<gene>
    <name evidence="1" type="ORF">DGYR_LOCUS11070</name>
</gene>
<evidence type="ECO:0000313" key="1">
    <source>
        <dbReference type="EMBL" id="CAD5123386.1"/>
    </source>
</evidence>
<evidence type="ECO:0000313" key="2">
    <source>
        <dbReference type="Proteomes" id="UP000549394"/>
    </source>
</evidence>
<proteinExistence type="predicted"/>